<reference evidence="2" key="1">
    <citation type="submission" date="2021-05" db="EMBL/GenBank/DDBJ databases">
        <authorList>
            <person name="Alioto T."/>
            <person name="Alioto T."/>
            <person name="Gomez Garrido J."/>
        </authorList>
    </citation>
    <scope>NUCLEOTIDE SEQUENCE</scope>
</reference>
<accession>A0A8D9C0V2</accession>
<organism evidence="2">
    <name type="scientific">Cacopsylla melanoneura</name>
    <dbReference type="NCBI Taxonomy" id="428564"/>
    <lineage>
        <taxon>Eukaryota</taxon>
        <taxon>Metazoa</taxon>
        <taxon>Ecdysozoa</taxon>
        <taxon>Arthropoda</taxon>
        <taxon>Hexapoda</taxon>
        <taxon>Insecta</taxon>
        <taxon>Pterygota</taxon>
        <taxon>Neoptera</taxon>
        <taxon>Paraneoptera</taxon>
        <taxon>Hemiptera</taxon>
        <taxon>Sternorrhyncha</taxon>
        <taxon>Psylloidea</taxon>
        <taxon>Psyllidae</taxon>
        <taxon>Psyllinae</taxon>
        <taxon>Cacopsylla</taxon>
    </lineage>
</organism>
<evidence type="ECO:0000256" key="1">
    <source>
        <dbReference type="SAM" id="MobiDB-lite"/>
    </source>
</evidence>
<sequence length="132" mass="15564">MEDLAKAFQFPTEDENHGKERTKSKKKEKERRPKRENIIGRIWGTSRLQKPPRPDGDPPCYLNQDLNTDLSELYFFKGLKKEERNELLKFVYNGGVNVIANVQSNMLKYTLREKDPMEKEIPWDKYMASAIN</sequence>
<evidence type="ECO:0000313" key="2">
    <source>
        <dbReference type="EMBL" id="CAG6792595.1"/>
    </source>
</evidence>
<feature type="region of interest" description="Disordered" evidence="1">
    <location>
        <begin position="1"/>
        <end position="62"/>
    </location>
</feature>
<dbReference type="EMBL" id="HBUF01682442">
    <property type="protein sequence ID" value="CAG6792595.1"/>
    <property type="molecule type" value="Transcribed_RNA"/>
</dbReference>
<protein>
    <submittedName>
        <fullName evidence="2">Uncharacterized protein</fullName>
    </submittedName>
</protein>
<name>A0A8D9C0V2_9HEMI</name>
<dbReference type="AlphaFoldDB" id="A0A8D9C0V2"/>
<proteinExistence type="predicted"/>